<proteinExistence type="predicted"/>
<feature type="transmembrane region" description="Helical" evidence="1">
    <location>
        <begin position="355"/>
        <end position="376"/>
    </location>
</feature>
<accession>A0A1M6GRN2</accession>
<dbReference type="EMBL" id="FQZM01000020">
    <property type="protein sequence ID" value="SHJ12634.1"/>
    <property type="molecule type" value="Genomic_DNA"/>
</dbReference>
<dbReference type="RefSeq" id="WP_131821480.1">
    <property type="nucleotide sequence ID" value="NZ_FQZM01000020.1"/>
</dbReference>
<gene>
    <name evidence="2" type="ORF">SAMN02745219_01806</name>
</gene>
<feature type="transmembrane region" description="Helical" evidence="1">
    <location>
        <begin position="89"/>
        <end position="109"/>
    </location>
</feature>
<feature type="transmembrane region" description="Helical" evidence="1">
    <location>
        <begin position="414"/>
        <end position="441"/>
    </location>
</feature>
<feature type="transmembrane region" description="Helical" evidence="1">
    <location>
        <begin position="203"/>
        <end position="227"/>
    </location>
</feature>
<evidence type="ECO:0000256" key="1">
    <source>
        <dbReference type="SAM" id="Phobius"/>
    </source>
</evidence>
<feature type="transmembrane region" description="Helical" evidence="1">
    <location>
        <begin position="264"/>
        <end position="289"/>
    </location>
</feature>
<dbReference type="OrthoDB" id="354989at2"/>
<keyword evidence="1" id="KW-0472">Membrane</keyword>
<evidence type="ECO:0000313" key="2">
    <source>
        <dbReference type="EMBL" id="SHJ12634.1"/>
    </source>
</evidence>
<keyword evidence="1" id="KW-0812">Transmembrane</keyword>
<dbReference type="Proteomes" id="UP000184529">
    <property type="component" value="Unassembled WGS sequence"/>
</dbReference>
<dbReference type="STRING" id="1121432.SAMN02745219_01806"/>
<reference evidence="3" key="1">
    <citation type="submission" date="2016-11" db="EMBL/GenBank/DDBJ databases">
        <authorList>
            <person name="Varghese N."/>
            <person name="Submissions S."/>
        </authorList>
    </citation>
    <scope>NUCLEOTIDE SEQUENCE [LARGE SCALE GENOMIC DNA]</scope>
    <source>
        <strain evidence="3">DSM 16057</strain>
    </source>
</reference>
<evidence type="ECO:0008006" key="4">
    <source>
        <dbReference type="Google" id="ProtNLM"/>
    </source>
</evidence>
<dbReference type="AlphaFoldDB" id="A0A1M6GRN2"/>
<organism evidence="2 3">
    <name type="scientific">Desulfofundulus thermosubterraneus DSM 16057</name>
    <dbReference type="NCBI Taxonomy" id="1121432"/>
    <lineage>
        <taxon>Bacteria</taxon>
        <taxon>Bacillati</taxon>
        <taxon>Bacillota</taxon>
        <taxon>Clostridia</taxon>
        <taxon>Eubacteriales</taxon>
        <taxon>Peptococcaceae</taxon>
        <taxon>Desulfofundulus</taxon>
    </lineage>
</organism>
<protein>
    <recommendedName>
        <fullName evidence="4">Permease family protein</fullName>
    </recommendedName>
</protein>
<feature type="transmembrane region" description="Helical" evidence="1">
    <location>
        <begin position="63"/>
        <end position="82"/>
    </location>
</feature>
<feature type="transmembrane region" description="Helical" evidence="1">
    <location>
        <begin position="115"/>
        <end position="137"/>
    </location>
</feature>
<keyword evidence="1" id="KW-1133">Transmembrane helix</keyword>
<feature type="transmembrane region" description="Helical" evidence="1">
    <location>
        <begin position="382"/>
        <end position="402"/>
    </location>
</feature>
<feature type="transmembrane region" description="Helical" evidence="1">
    <location>
        <begin position="172"/>
        <end position="191"/>
    </location>
</feature>
<keyword evidence="3" id="KW-1185">Reference proteome</keyword>
<sequence length="461" mass="50447">MSIYVGRMRPSDPNAEQPYILGKLKFRIPFVHYRWEWPDAIQGAMLCVVPMGIIAAMTQTLGIPFEIALTMVIINNFMYLLHTHFGDPVVAGWITPGIPLYIAFLTSFTPGPERLQAMVALQLSVAFLFLFFGITGIAGRVVGAIPNSVKAGILLGAAIASVVGEFKAGGRISQFPVSILFGTAVSFFMLFSSNTEYLRARYGLFRFVAQYGIAIPFAISYVLGLIIGEVKMPTISWSITPLFIGDMVKTLSPFNIGFPSFKTFILALPLALAAYIIAFGDILVAASLIKTCDEKRKDEKIIFEPNRTNIITGIRNTIEGLLFPYLPLAGPQWTGGQALVVNRYINSTRQQEDSYWGGATSIFWGMSIALLIGPLVSLFKPGLAIGLSLTLLLQGYLCAYLAMEMIENNIQRGIAGIMGCVLAMKGAAWGLGTGLVLYLLLEYPWFRKVISPAKTSEVNMD</sequence>
<evidence type="ECO:0000313" key="3">
    <source>
        <dbReference type="Proteomes" id="UP000184529"/>
    </source>
</evidence>
<name>A0A1M6GRN2_9FIRM</name>